<dbReference type="OrthoDB" id="5215637at2759"/>
<organism evidence="3">
    <name type="scientific">Trichophyton rubrum CBS 288.86</name>
    <dbReference type="NCBI Taxonomy" id="1215330"/>
    <lineage>
        <taxon>Eukaryota</taxon>
        <taxon>Fungi</taxon>
        <taxon>Dikarya</taxon>
        <taxon>Ascomycota</taxon>
        <taxon>Pezizomycotina</taxon>
        <taxon>Eurotiomycetes</taxon>
        <taxon>Eurotiomycetidae</taxon>
        <taxon>Onygenales</taxon>
        <taxon>Arthrodermataceae</taxon>
        <taxon>Trichophyton</taxon>
    </lineage>
</organism>
<dbReference type="Proteomes" id="UP000023758">
    <property type="component" value="Unassembled WGS sequence"/>
</dbReference>
<dbReference type="EMBL" id="KK207904">
    <property type="protein sequence ID" value="EZF49384.1"/>
    <property type="molecule type" value="Genomic_DNA"/>
</dbReference>
<gene>
    <name evidence="3" type="ORF">H103_07081</name>
</gene>
<evidence type="ECO:0000313" key="3">
    <source>
        <dbReference type="EMBL" id="EZF49384.1"/>
    </source>
</evidence>
<feature type="transmembrane region" description="Helical" evidence="2">
    <location>
        <begin position="189"/>
        <end position="211"/>
    </location>
</feature>
<keyword evidence="2" id="KW-0472">Membrane</keyword>
<dbReference type="AlphaFoldDB" id="A0A022VTU7"/>
<feature type="compositionally biased region" description="Low complexity" evidence="1">
    <location>
        <begin position="224"/>
        <end position="246"/>
    </location>
</feature>
<name>A0A022VTU7_TRIRU</name>
<evidence type="ECO:0000256" key="2">
    <source>
        <dbReference type="SAM" id="Phobius"/>
    </source>
</evidence>
<accession>A0A022VTU7</accession>
<feature type="compositionally biased region" description="Basic and acidic residues" evidence="1">
    <location>
        <begin position="248"/>
        <end position="272"/>
    </location>
</feature>
<dbReference type="HOGENOM" id="CLU_879901_0_0_1"/>
<sequence>MELPLSSTSGVDGVAGDREKHEKITCYSYDSKREYPNYVKCPDSDSCCETIEQCRPDRLCTSKEDPKTLIRAPCAYKPWTNSCAQVCLYDNKDSPVLPRAVVCEQTGPSSGSYCCDDNRTCCIDRAGFFLDENGLLIGRANETDNSTLSPKPIGVSVTALRSMGSASATSTPAQSPIKDKTGLSTVDKAGIGVGVSVAVLLAIIAGTLLFLRSQRRKRRTRADSASTGGNNSTGPGTADTDAPTDTWGDDKEPLPGEEQRREKEEERAHELMGDGGTPELESVESPRHEAPPSELPVARVQQTEPIELPADQPTGKPRRS</sequence>
<feature type="region of interest" description="Disordered" evidence="1">
    <location>
        <begin position="215"/>
        <end position="320"/>
    </location>
</feature>
<proteinExistence type="predicted"/>
<evidence type="ECO:0000256" key="1">
    <source>
        <dbReference type="SAM" id="MobiDB-lite"/>
    </source>
</evidence>
<keyword evidence="2" id="KW-1133">Transmembrane helix</keyword>
<keyword evidence="2" id="KW-0812">Transmembrane</keyword>
<protein>
    <submittedName>
        <fullName evidence="3">Uncharacterized protein</fullName>
    </submittedName>
</protein>
<reference evidence="3" key="1">
    <citation type="submission" date="2014-02" db="EMBL/GenBank/DDBJ databases">
        <title>The Genome Sequence of Trichophyton rubrum (morphotype fischeri) CBS 288.86.</title>
        <authorList>
            <consortium name="The Broad Institute Genomics Platform"/>
            <person name="Cuomo C.A."/>
            <person name="White T.C."/>
            <person name="Graser Y."/>
            <person name="Martinez-Rossi N."/>
            <person name="Heitman J."/>
            <person name="Young S.K."/>
            <person name="Zeng Q."/>
            <person name="Gargeya S."/>
            <person name="Abouelleil A."/>
            <person name="Alvarado L."/>
            <person name="Chapman S.B."/>
            <person name="Gainer-Dewar J."/>
            <person name="Goldberg J."/>
            <person name="Griggs A."/>
            <person name="Gujja S."/>
            <person name="Hansen M."/>
            <person name="Howarth C."/>
            <person name="Imamovic A."/>
            <person name="Larimer J."/>
            <person name="Martinez D."/>
            <person name="Murphy C."/>
            <person name="Pearson M.D."/>
            <person name="Persinoti G."/>
            <person name="Poon T."/>
            <person name="Priest M."/>
            <person name="Roberts A.D."/>
            <person name="Saif S."/>
            <person name="Shea T.D."/>
            <person name="Sykes S.N."/>
            <person name="Wortman J."/>
            <person name="Nusbaum C."/>
            <person name="Birren B."/>
        </authorList>
    </citation>
    <scope>NUCLEOTIDE SEQUENCE [LARGE SCALE GENOMIC DNA]</scope>
    <source>
        <strain evidence="3">CBS 288.86</strain>
    </source>
</reference>